<dbReference type="InterPro" id="IPR040256">
    <property type="entry name" value="At4g02000-like"/>
</dbReference>
<dbReference type="EMBL" id="JADFTS010000001">
    <property type="protein sequence ID" value="KAF9624268.1"/>
    <property type="molecule type" value="Genomic_DNA"/>
</dbReference>
<organism evidence="3 4">
    <name type="scientific">Coptis chinensis</name>
    <dbReference type="NCBI Taxonomy" id="261450"/>
    <lineage>
        <taxon>Eukaryota</taxon>
        <taxon>Viridiplantae</taxon>
        <taxon>Streptophyta</taxon>
        <taxon>Embryophyta</taxon>
        <taxon>Tracheophyta</taxon>
        <taxon>Spermatophyta</taxon>
        <taxon>Magnoliopsida</taxon>
        <taxon>Ranunculales</taxon>
        <taxon>Ranunculaceae</taxon>
        <taxon>Coptidoideae</taxon>
        <taxon>Coptis</taxon>
    </lineage>
</organism>
<gene>
    <name evidence="3" type="ORF">IFM89_009176</name>
</gene>
<accession>A0A835IZA1</accession>
<dbReference type="InterPro" id="IPR025558">
    <property type="entry name" value="DUF4283"/>
</dbReference>
<evidence type="ECO:0000313" key="4">
    <source>
        <dbReference type="Proteomes" id="UP000631114"/>
    </source>
</evidence>
<keyword evidence="4" id="KW-1185">Reference proteome</keyword>
<proteinExistence type="predicted"/>
<comment type="caution">
    <text evidence="3">The sequence shown here is derived from an EMBL/GenBank/DDBJ whole genome shotgun (WGS) entry which is preliminary data.</text>
</comment>
<dbReference type="PANTHER" id="PTHR31286:SF180">
    <property type="entry name" value="OS10G0362600 PROTEIN"/>
    <property type="match status" value="1"/>
</dbReference>
<dbReference type="AlphaFoldDB" id="A0A835IZA1"/>
<evidence type="ECO:0000256" key="1">
    <source>
        <dbReference type="SAM" id="MobiDB-lite"/>
    </source>
</evidence>
<protein>
    <recommendedName>
        <fullName evidence="2">DUF4283 domain-containing protein</fullName>
    </recommendedName>
</protein>
<evidence type="ECO:0000313" key="3">
    <source>
        <dbReference type="EMBL" id="KAF9624268.1"/>
    </source>
</evidence>
<dbReference type="Proteomes" id="UP000631114">
    <property type="component" value="Unassembled WGS sequence"/>
</dbReference>
<evidence type="ECO:0000259" key="2">
    <source>
        <dbReference type="Pfam" id="PF14111"/>
    </source>
</evidence>
<feature type="domain" description="DUF4283" evidence="2">
    <location>
        <begin position="35"/>
        <end position="108"/>
    </location>
</feature>
<dbReference type="OrthoDB" id="1705899at2759"/>
<dbReference type="PANTHER" id="PTHR31286">
    <property type="entry name" value="GLYCINE-RICH CELL WALL STRUCTURAL PROTEIN 1.8-LIKE"/>
    <property type="match status" value="1"/>
</dbReference>
<sequence length="232" mass="25730">MNLLSGDHSIGDKSRDSSKSRIELLQADISDGNTTLLGKFYGGKHISLPDLADELHKSWQTRGSTKIESLSKGFYKMVFENAEEYEHVRKNGPWLIQGFIISIQKWKNIERLEEEQKFDMVDFWVQIYGLPSNRINDENVHKVGLSLGKVKDVDLLCSSEFKKPVARGPVSVTISGTPQKPRPMVTEERESSLTEVRTDTSEHTTVGSVTVGTSGLGGPNSSVVVIRLGLLA</sequence>
<feature type="compositionally biased region" description="Basic and acidic residues" evidence="1">
    <location>
        <begin position="185"/>
        <end position="202"/>
    </location>
</feature>
<name>A0A835IZA1_9MAGN</name>
<feature type="compositionally biased region" description="Low complexity" evidence="1">
    <location>
        <begin position="203"/>
        <end position="213"/>
    </location>
</feature>
<feature type="region of interest" description="Disordered" evidence="1">
    <location>
        <begin position="172"/>
        <end position="213"/>
    </location>
</feature>
<reference evidence="3 4" key="1">
    <citation type="submission" date="2020-10" db="EMBL/GenBank/DDBJ databases">
        <title>The Coptis chinensis genome and diversification of protoberbering-type alkaloids.</title>
        <authorList>
            <person name="Wang B."/>
            <person name="Shu S."/>
            <person name="Song C."/>
            <person name="Liu Y."/>
        </authorList>
    </citation>
    <scope>NUCLEOTIDE SEQUENCE [LARGE SCALE GENOMIC DNA]</scope>
    <source>
        <strain evidence="3">HL-2020</strain>
        <tissue evidence="3">Leaf</tissue>
    </source>
</reference>
<dbReference type="Pfam" id="PF14111">
    <property type="entry name" value="DUF4283"/>
    <property type="match status" value="1"/>
</dbReference>